<dbReference type="EMBL" id="JAVRER010000199">
    <property type="protein sequence ID" value="MDT0419853.1"/>
    <property type="molecule type" value="Genomic_DNA"/>
</dbReference>
<dbReference type="InterPro" id="IPR029044">
    <property type="entry name" value="Nucleotide-diphossugar_trans"/>
</dbReference>
<dbReference type="Proteomes" id="UP001183607">
    <property type="component" value="Unassembled WGS sequence"/>
</dbReference>
<evidence type="ECO:0000313" key="1">
    <source>
        <dbReference type="EMBL" id="MDT0419853.1"/>
    </source>
</evidence>
<dbReference type="SUPFAM" id="SSF53448">
    <property type="entry name" value="Nucleotide-diphospho-sugar transferases"/>
    <property type="match status" value="1"/>
</dbReference>
<dbReference type="AlphaFoldDB" id="A0ABD5EEQ3"/>
<organism evidence="1 2">
    <name type="scientific">Streptomyces evansiae</name>
    <dbReference type="NCBI Taxonomy" id="3075535"/>
    <lineage>
        <taxon>Bacteria</taxon>
        <taxon>Bacillati</taxon>
        <taxon>Actinomycetota</taxon>
        <taxon>Actinomycetes</taxon>
        <taxon>Kitasatosporales</taxon>
        <taxon>Streptomycetaceae</taxon>
        <taxon>Streptomyces</taxon>
    </lineage>
</organism>
<gene>
    <name evidence="1" type="ORF">RM574_30735</name>
</gene>
<comment type="caution">
    <text evidence="1">The sequence shown here is derived from an EMBL/GenBank/DDBJ whole genome shotgun (WGS) entry which is preliminary data.</text>
</comment>
<sequence length="60" mass="6868">MMKHRGVQAFGFLGRYRLIDFALSNMSNSGITEFQVYMPAEMRSTIQHVGTGKHYNINSK</sequence>
<reference evidence="2" key="1">
    <citation type="submission" date="2023-07" db="EMBL/GenBank/DDBJ databases">
        <title>30 novel species of actinomycetes from the DSMZ collection.</title>
        <authorList>
            <person name="Nouioui I."/>
        </authorList>
    </citation>
    <scope>NUCLEOTIDE SEQUENCE [LARGE SCALE GENOMIC DNA]</scope>
    <source>
        <strain evidence="2">DSM 41982</strain>
    </source>
</reference>
<keyword evidence="1" id="KW-0808">Transferase</keyword>
<evidence type="ECO:0000313" key="2">
    <source>
        <dbReference type="Proteomes" id="UP001183607"/>
    </source>
</evidence>
<keyword evidence="1" id="KW-0548">Nucleotidyltransferase</keyword>
<dbReference type="GO" id="GO:0016779">
    <property type="term" value="F:nucleotidyltransferase activity"/>
    <property type="evidence" value="ECO:0007669"/>
    <property type="project" value="UniProtKB-KW"/>
</dbReference>
<proteinExistence type="predicted"/>
<name>A0ABD5EEQ3_9ACTN</name>
<accession>A0ABD5EEQ3</accession>
<protein>
    <submittedName>
        <fullName evidence="1">Glucose-1-phosphate adenylyltransferase subunit GlgD</fullName>
    </submittedName>
</protein>
<feature type="non-terminal residue" evidence="1">
    <location>
        <position position="60"/>
    </location>
</feature>